<sequence length="244" mass="28171">MFQRLSTDNFNWILIIGVILFVVEIVFFHGGMIISALFSGFFIYIGWKNFTKLWGKIFFWIGAISLLFSVLNMLAVRFLVVVAIVLFVLNYMKKNQEAEKIPVDLISHQEIIDDPVVEKKPLFDHKMFDDQATDDVAYQWRDVNIHGGFGDRIIDLSNTVLPNDTSVISIRHFIGNIEIFIPYEVEVSIHHSSIFGRVHIFGKHHTQLMNQSLYYQTSNYDTTNLPRVKIITSVVSGDIEVKRI</sequence>
<feature type="domain" description="Cell wall-active antibiotics response LiaF-like C-terminal" evidence="2">
    <location>
        <begin position="127"/>
        <end position="241"/>
    </location>
</feature>
<keyword evidence="4" id="KW-1185">Reference proteome</keyword>
<evidence type="ECO:0000313" key="4">
    <source>
        <dbReference type="Proteomes" id="UP000198618"/>
    </source>
</evidence>
<dbReference type="RefSeq" id="WP_090869935.1">
    <property type="nucleotide sequence ID" value="NZ_FOHE01000009.1"/>
</dbReference>
<feature type="transmembrane region" description="Helical" evidence="1">
    <location>
        <begin position="12"/>
        <end position="45"/>
    </location>
</feature>
<evidence type="ECO:0000259" key="2">
    <source>
        <dbReference type="Pfam" id="PF09922"/>
    </source>
</evidence>
<reference evidence="3 4" key="1">
    <citation type="submission" date="2016-10" db="EMBL/GenBank/DDBJ databases">
        <authorList>
            <person name="de Groot N.N."/>
        </authorList>
    </citation>
    <scope>NUCLEOTIDE SEQUENCE [LARGE SCALE GENOMIC DNA]</scope>
    <source>
        <strain evidence="3 4">IBRC-M 10780</strain>
    </source>
</reference>
<feature type="transmembrane region" description="Helical" evidence="1">
    <location>
        <begin position="57"/>
        <end position="89"/>
    </location>
</feature>
<dbReference type="PIRSF" id="PIRSF031509">
    <property type="entry name" value="Cell_wall_LiaF/YvqF"/>
    <property type="match status" value="1"/>
</dbReference>
<keyword evidence="1" id="KW-1133">Transmembrane helix</keyword>
<dbReference type="InterPro" id="IPR016975">
    <property type="entry name" value="Cell_wall_LiaF"/>
</dbReference>
<name>A0A1I0DUR2_9BACI</name>
<dbReference type="EMBL" id="FOHE01000009">
    <property type="protein sequence ID" value="SET35533.1"/>
    <property type="molecule type" value="Genomic_DNA"/>
</dbReference>
<dbReference type="InterPro" id="IPR047793">
    <property type="entry name" value="LiaF_C"/>
</dbReference>
<dbReference type="OrthoDB" id="2351415at2"/>
<dbReference type="Proteomes" id="UP000198618">
    <property type="component" value="Unassembled WGS sequence"/>
</dbReference>
<dbReference type="InterPro" id="IPR024425">
    <property type="entry name" value="LiaF-like_C"/>
</dbReference>
<accession>A0A1I0DUR2</accession>
<protein>
    <submittedName>
        <fullName evidence="3">Lia operon protein LiaF</fullName>
    </submittedName>
</protein>
<proteinExistence type="predicted"/>
<dbReference type="STRING" id="930131.SAMN05216389_109141"/>
<dbReference type="GO" id="GO:0016020">
    <property type="term" value="C:membrane"/>
    <property type="evidence" value="ECO:0007669"/>
    <property type="project" value="InterPro"/>
</dbReference>
<keyword evidence="1" id="KW-0472">Membrane</keyword>
<organism evidence="3 4">
    <name type="scientific">Oceanobacillus limi</name>
    <dbReference type="NCBI Taxonomy" id="930131"/>
    <lineage>
        <taxon>Bacteria</taxon>
        <taxon>Bacillati</taxon>
        <taxon>Bacillota</taxon>
        <taxon>Bacilli</taxon>
        <taxon>Bacillales</taxon>
        <taxon>Bacillaceae</taxon>
        <taxon>Oceanobacillus</taxon>
    </lineage>
</organism>
<evidence type="ECO:0000313" key="3">
    <source>
        <dbReference type="EMBL" id="SET35533.1"/>
    </source>
</evidence>
<dbReference type="AlphaFoldDB" id="A0A1I0DUR2"/>
<evidence type="ECO:0000256" key="1">
    <source>
        <dbReference type="SAM" id="Phobius"/>
    </source>
</evidence>
<gene>
    <name evidence="3" type="ORF">SAMN05216389_109141</name>
</gene>
<dbReference type="Pfam" id="PF09922">
    <property type="entry name" value="LiaF-like_C"/>
    <property type="match status" value="1"/>
</dbReference>
<dbReference type="NCBIfam" id="NF040535">
    <property type="entry name" value="LiaF_C_term"/>
    <property type="match status" value="1"/>
</dbReference>
<keyword evidence="1" id="KW-0812">Transmembrane</keyword>